<dbReference type="PANTHER" id="PTHR48051">
    <property type="match status" value="1"/>
</dbReference>
<gene>
    <name evidence="17" type="ORF">G7K_6688-t1</name>
</gene>
<reference evidence="17 18" key="2">
    <citation type="journal article" date="2014" name="J. Gen. Appl. Microbiol.">
        <title>The early diverging ascomycetous budding yeast Saitoella complicata has three histone deacetylases belonging to the Clr6, Hos2, and Rpd3 lineages.</title>
        <authorList>
            <person name="Nishida H."/>
            <person name="Matsumoto T."/>
            <person name="Kondo S."/>
            <person name="Hamamoto M."/>
            <person name="Yoshikawa H."/>
        </authorList>
    </citation>
    <scope>NUCLEOTIDE SEQUENCE [LARGE SCALE GENOMIC DNA]</scope>
    <source>
        <strain evidence="17 18">NRRL Y-17804</strain>
    </source>
</reference>
<feature type="region of interest" description="Disordered" evidence="13">
    <location>
        <begin position="2189"/>
        <end position="2228"/>
    </location>
</feature>
<feature type="compositionally biased region" description="Polar residues" evidence="13">
    <location>
        <begin position="48"/>
        <end position="64"/>
    </location>
</feature>
<keyword evidence="9" id="KW-0115">cAMP biosynthesis</keyword>
<feature type="region of interest" description="Disordered" evidence="13">
    <location>
        <begin position="2048"/>
        <end position="2084"/>
    </location>
</feature>
<feature type="region of interest" description="Disordered" evidence="13">
    <location>
        <begin position="397"/>
        <end position="461"/>
    </location>
</feature>
<feature type="region of interest" description="Disordered" evidence="13">
    <location>
        <begin position="251"/>
        <end position="271"/>
    </location>
</feature>
<dbReference type="InterPro" id="IPR036457">
    <property type="entry name" value="PPM-type-like_dom_sf"/>
</dbReference>
<feature type="domain" description="Guanylate cyclase" evidence="14">
    <location>
        <begin position="1641"/>
        <end position="1779"/>
    </location>
</feature>
<comment type="caution">
    <text evidence="17">The sequence shown here is derived from an EMBL/GenBank/DDBJ whole genome shotgun (WGS) entry which is preliminary data.</text>
</comment>
<feature type="compositionally biased region" description="Basic and acidic residues" evidence="13">
    <location>
        <begin position="554"/>
        <end position="563"/>
    </location>
</feature>
<dbReference type="GO" id="GO:0035556">
    <property type="term" value="P:intracellular signal transduction"/>
    <property type="evidence" value="ECO:0007669"/>
    <property type="project" value="InterPro"/>
</dbReference>
<dbReference type="SUPFAM" id="SSF55073">
    <property type="entry name" value="Nucleotide cyclase"/>
    <property type="match status" value="1"/>
</dbReference>
<evidence type="ECO:0000256" key="1">
    <source>
        <dbReference type="ARBA" id="ARBA00001593"/>
    </source>
</evidence>
<dbReference type="GO" id="GO:0004016">
    <property type="term" value="F:adenylate cyclase activity"/>
    <property type="evidence" value="ECO:0007669"/>
    <property type="project" value="UniProtKB-EC"/>
</dbReference>
<dbReference type="Pfam" id="PF00481">
    <property type="entry name" value="PP2C"/>
    <property type="match status" value="1"/>
</dbReference>
<dbReference type="Gene3D" id="3.60.40.10">
    <property type="entry name" value="PPM-type phosphatase domain"/>
    <property type="match status" value="1"/>
</dbReference>
<keyword evidence="7" id="KW-0677">Repeat</keyword>
<dbReference type="InterPro" id="IPR055071">
    <property type="entry name" value="RA_PHLPP-like"/>
</dbReference>
<keyword evidence="18" id="KW-1185">Reference proteome</keyword>
<reference evidence="17 18" key="1">
    <citation type="journal article" date="2011" name="J. Gen. Appl. Microbiol.">
        <title>Draft genome sequencing of the enigmatic yeast Saitoella complicata.</title>
        <authorList>
            <person name="Nishida H."/>
            <person name="Hamamoto M."/>
            <person name="Sugiyama J."/>
        </authorList>
    </citation>
    <scope>NUCLEOTIDE SEQUENCE [LARGE SCALE GENOMIC DNA]</scope>
    <source>
        <strain evidence="17 18">NRRL Y-17804</strain>
    </source>
</reference>
<evidence type="ECO:0000256" key="13">
    <source>
        <dbReference type="SAM" id="MobiDB-lite"/>
    </source>
</evidence>
<dbReference type="Gene3D" id="3.30.70.1230">
    <property type="entry name" value="Nucleotide cyclase"/>
    <property type="match status" value="1"/>
</dbReference>
<evidence type="ECO:0000259" key="16">
    <source>
        <dbReference type="PROSITE" id="PS51746"/>
    </source>
</evidence>
<feature type="compositionally biased region" description="Polar residues" evidence="13">
    <location>
        <begin position="138"/>
        <end position="147"/>
    </location>
</feature>
<protein>
    <recommendedName>
        <fullName evidence="4">Adenylate cyclase</fullName>
        <ecNumber evidence="3">4.6.1.1</ecNumber>
    </recommendedName>
    <alternativeName>
        <fullName evidence="11">ATP pyrophosphate-lyase</fullName>
    </alternativeName>
    <alternativeName>
        <fullName evidence="12">Adenylyl cyclase</fullName>
    </alternativeName>
</protein>
<feature type="region of interest" description="Disordered" evidence="13">
    <location>
        <begin position="553"/>
        <end position="579"/>
    </location>
</feature>
<keyword evidence="6" id="KW-0479">Metal-binding</keyword>
<dbReference type="InterPro" id="IPR003591">
    <property type="entry name" value="Leu-rich_rpt_typical-subtyp"/>
</dbReference>
<dbReference type="PROSITE" id="PS50200">
    <property type="entry name" value="RA"/>
    <property type="match status" value="1"/>
</dbReference>
<dbReference type="CDD" id="cd00143">
    <property type="entry name" value="PP2Cc"/>
    <property type="match status" value="1"/>
</dbReference>
<keyword evidence="8" id="KW-0460">Magnesium</keyword>
<dbReference type="SUPFAM" id="SSF81606">
    <property type="entry name" value="PP2C-like"/>
    <property type="match status" value="1"/>
</dbReference>
<dbReference type="SMART" id="SM00332">
    <property type="entry name" value="PP2Cc"/>
    <property type="match status" value="1"/>
</dbReference>
<dbReference type="Pfam" id="PF23010">
    <property type="entry name" value="RA_3"/>
    <property type="match status" value="1"/>
</dbReference>
<dbReference type="GO" id="GO:0005737">
    <property type="term" value="C:cytoplasm"/>
    <property type="evidence" value="ECO:0007669"/>
    <property type="project" value="TreeGrafter"/>
</dbReference>
<dbReference type="InterPro" id="IPR050216">
    <property type="entry name" value="LRR_domain-containing"/>
</dbReference>
<dbReference type="SMART" id="SM00044">
    <property type="entry name" value="CYCc"/>
    <property type="match status" value="1"/>
</dbReference>
<keyword evidence="5" id="KW-0433">Leucine-rich repeat</keyword>
<feature type="domain" description="PPM-type phosphatase" evidence="16">
    <location>
        <begin position="1299"/>
        <end position="1576"/>
    </location>
</feature>
<dbReference type="InterPro" id="IPR029787">
    <property type="entry name" value="Nucleotide_cyclase"/>
</dbReference>
<dbReference type="STRING" id="698492.A0A0E9NT71"/>
<evidence type="ECO:0000256" key="11">
    <source>
        <dbReference type="ARBA" id="ARBA00032597"/>
    </source>
</evidence>
<dbReference type="SUPFAM" id="SSF52058">
    <property type="entry name" value="L domain-like"/>
    <property type="match status" value="2"/>
</dbReference>
<feature type="compositionally biased region" description="Pro residues" evidence="13">
    <location>
        <begin position="2127"/>
        <end position="2136"/>
    </location>
</feature>
<dbReference type="InterPro" id="IPR001054">
    <property type="entry name" value="A/G_cyclase"/>
</dbReference>
<feature type="compositionally biased region" description="Pro residues" evidence="13">
    <location>
        <begin position="2219"/>
        <end position="2228"/>
    </location>
</feature>
<feature type="compositionally biased region" description="Polar residues" evidence="13">
    <location>
        <begin position="74"/>
        <end position="86"/>
    </location>
</feature>
<dbReference type="PROSITE" id="PS51746">
    <property type="entry name" value="PPM_2"/>
    <property type="match status" value="1"/>
</dbReference>
<evidence type="ECO:0000256" key="5">
    <source>
        <dbReference type="ARBA" id="ARBA00022614"/>
    </source>
</evidence>
<feature type="compositionally biased region" description="Low complexity" evidence="13">
    <location>
        <begin position="2189"/>
        <end position="2199"/>
    </location>
</feature>
<evidence type="ECO:0000256" key="12">
    <source>
        <dbReference type="ARBA" id="ARBA00032637"/>
    </source>
</evidence>
<proteinExistence type="inferred from homology"/>
<dbReference type="InterPro" id="IPR032675">
    <property type="entry name" value="LRR_dom_sf"/>
</dbReference>
<dbReference type="InterPro" id="IPR001611">
    <property type="entry name" value="Leu-rich_rpt"/>
</dbReference>
<dbReference type="SMART" id="SM00369">
    <property type="entry name" value="LRR_TYP"/>
    <property type="match status" value="11"/>
</dbReference>
<feature type="domain" description="Ras-associating" evidence="15">
    <location>
        <begin position="582"/>
        <end position="672"/>
    </location>
</feature>
<dbReference type="EC" id="4.6.1.1" evidence="3"/>
<feature type="compositionally biased region" description="Polar residues" evidence="13">
    <location>
        <begin position="2048"/>
        <end position="2061"/>
    </location>
</feature>
<feature type="compositionally biased region" description="Basic and acidic residues" evidence="13">
    <location>
        <begin position="38"/>
        <end position="47"/>
    </location>
</feature>
<feature type="compositionally biased region" description="Basic and acidic residues" evidence="13">
    <location>
        <begin position="1"/>
        <end position="16"/>
    </location>
</feature>
<dbReference type="PANTHER" id="PTHR48051:SF1">
    <property type="entry name" value="RAS SUPPRESSOR PROTEIN 1"/>
    <property type="match status" value="1"/>
</dbReference>
<evidence type="ECO:0000256" key="9">
    <source>
        <dbReference type="ARBA" id="ARBA00022998"/>
    </source>
</evidence>
<feature type="region of interest" description="Disordered" evidence="13">
    <location>
        <begin position="1"/>
        <end position="180"/>
    </location>
</feature>
<dbReference type="InterPro" id="IPR001932">
    <property type="entry name" value="PPM-type_phosphatase-like_dom"/>
</dbReference>
<dbReference type="FunFam" id="3.80.10.10:FF:000220">
    <property type="entry name" value="Adenylate cyclase AcyA"/>
    <property type="match status" value="1"/>
</dbReference>
<dbReference type="InterPro" id="IPR000159">
    <property type="entry name" value="RA_dom"/>
</dbReference>
<feature type="compositionally biased region" description="Polar residues" evidence="13">
    <location>
        <begin position="156"/>
        <end position="167"/>
    </location>
</feature>
<evidence type="ECO:0000313" key="18">
    <source>
        <dbReference type="Proteomes" id="UP000033140"/>
    </source>
</evidence>
<organism evidence="17 18">
    <name type="scientific">Saitoella complicata (strain BCRC 22490 / CBS 7301 / JCM 7358 / NBRC 10748 / NRRL Y-17804)</name>
    <dbReference type="NCBI Taxonomy" id="698492"/>
    <lineage>
        <taxon>Eukaryota</taxon>
        <taxon>Fungi</taxon>
        <taxon>Dikarya</taxon>
        <taxon>Ascomycota</taxon>
        <taxon>Taphrinomycotina</taxon>
        <taxon>Taphrinomycotina incertae sedis</taxon>
        <taxon>Saitoella</taxon>
    </lineage>
</organism>
<feature type="region of interest" description="Disordered" evidence="13">
    <location>
        <begin position="2116"/>
        <end position="2141"/>
    </location>
</feature>
<keyword evidence="10" id="KW-0456">Lyase</keyword>
<evidence type="ECO:0000313" key="17">
    <source>
        <dbReference type="EMBL" id="GAO52615.1"/>
    </source>
</evidence>
<dbReference type="GO" id="GO:0046872">
    <property type="term" value="F:metal ion binding"/>
    <property type="evidence" value="ECO:0007669"/>
    <property type="project" value="UniProtKB-KW"/>
</dbReference>
<comment type="similarity">
    <text evidence="2">Belongs to the adenylyl cyclase class-3 family.</text>
</comment>
<evidence type="ECO:0000256" key="6">
    <source>
        <dbReference type="ARBA" id="ARBA00022723"/>
    </source>
</evidence>
<dbReference type="CDD" id="cd17214">
    <property type="entry name" value="RA_CYR1_like"/>
    <property type="match status" value="1"/>
</dbReference>
<dbReference type="Proteomes" id="UP000033140">
    <property type="component" value="Unassembled WGS sequence"/>
</dbReference>
<accession>A0A0E9NT71</accession>
<dbReference type="FunFam" id="3.80.10.10:FF:000305">
    <property type="entry name" value="Adenylate cyclase AcyA"/>
    <property type="match status" value="1"/>
</dbReference>
<dbReference type="Pfam" id="PF13855">
    <property type="entry name" value="LRR_8"/>
    <property type="match status" value="1"/>
</dbReference>
<reference evidence="17 18" key="3">
    <citation type="journal article" date="2015" name="Genome Announc.">
        <title>Draft Genome Sequence of the Archiascomycetous Yeast Saitoella complicata.</title>
        <authorList>
            <person name="Yamauchi K."/>
            <person name="Kondo S."/>
            <person name="Hamamoto M."/>
            <person name="Takahashi Y."/>
            <person name="Ogura Y."/>
            <person name="Hayashi T."/>
            <person name="Nishida H."/>
        </authorList>
    </citation>
    <scope>NUCLEOTIDE SEQUENCE [LARGE SCALE GENOMIC DNA]</scope>
    <source>
        <strain evidence="17 18">NRRL Y-17804</strain>
    </source>
</reference>
<evidence type="ECO:0000256" key="2">
    <source>
        <dbReference type="ARBA" id="ARBA00005381"/>
    </source>
</evidence>
<dbReference type="Pfam" id="PF00211">
    <property type="entry name" value="Guanylate_cyc"/>
    <property type="match status" value="1"/>
</dbReference>
<evidence type="ECO:0000256" key="3">
    <source>
        <dbReference type="ARBA" id="ARBA00012201"/>
    </source>
</evidence>
<evidence type="ECO:0000259" key="15">
    <source>
        <dbReference type="PROSITE" id="PS50200"/>
    </source>
</evidence>
<feature type="compositionally biased region" description="Polar residues" evidence="13">
    <location>
        <begin position="253"/>
        <end position="271"/>
    </location>
</feature>
<comment type="catalytic activity">
    <reaction evidence="1">
        <text>ATP = 3',5'-cyclic AMP + diphosphate</text>
        <dbReference type="Rhea" id="RHEA:15389"/>
        <dbReference type="ChEBI" id="CHEBI:30616"/>
        <dbReference type="ChEBI" id="CHEBI:33019"/>
        <dbReference type="ChEBI" id="CHEBI:58165"/>
        <dbReference type="EC" id="4.6.1.1"/>
    </reaction>
</comment>
<feature type="compositionally biased region" description="Basic and acidic residues" evidence="13">
    <location>
        <begin position="401"/>
        <end position="414"/>
    </location>
</feature>
<dbReference type="PROSITE" id="PS50125">
    <property type="entry name" value="GUANYLATE_CYCLASE_2"/>
    <property type="match status" value="1"/>
</dbReference>
<dbReference type="Gene3D" id="3.80.10.10">
    <property type="entry name" value="Ribonuclease Inhibitor"/>
    <property type="match status" value="3"/>
</dbReference>
<dbReference type="GO" id="GO:0006171">
    <property type="term" value="P:cAMP biosynthetic process"/>
    <property type="evidence" value="ECO:0007669"/>
    <property type="project" value="UniProtKB-KW"/>
</dbReference>
<dbReference type="SMART" id="SM00364">
    <property type="entry name" value="LRR_BAC"/>
    <property type="match status" value="10"/>
</dbReference>
<sequence length="2228" mass="241646">MENKVFEEVEAHDTAAEMRGPSTLTRPAHGSLTMGRPTTDERKKTPERQLSIQTNTKQNRQPRSASPIPAANHAANTQSDLPTTAPASFHIGPQTADPKSTSRRLRSSTLSETPTPPSGHHRPGTTRTHTSPHLPSRANMSVPSTPTHDFGDPMSLMTSSELSTAPTSRRDSSSGVATGGAAGGSPLDYFNAPISPGTATTPCGSTMSTSGLFPPASPGVILPSGPPRRAGSIVPNLSMAHTQSRLLGARTPSMRSSTNVAGATSAPNNRPLSYAPPVLKPDHNPSADVVPFLYQDFEDFRRSGKAPIREAAVESRPSSAHSSDRKHKGFFGKLKRKVREHGVGSSSLQAGSGGAGHVPLDAHGNIAGGSMVGLDRVPSMESIAPTRSHTHLNLLGHGHGQGKDGHGHHGKDGGSRLGHVPSLTGIAQKGKKAMRQDSFASSALPSTGVPPSSLRGGSGARMGTIVLDTDLSHLGGIVSTNNNAGGSEKKGLLRRMTQHGSISDIDDTRSREASLAGAGWSAPDSWGVVGPASETSTIAGGDSPSLARIPTTIEEGKQAEPSKSRGGSVPDSRSIPGRKGSNNYFARVFKDDGTFSTVQCPLDSTGAEMMALLARKFFLTSTAGFQLLVVRNGISQVLGAKDKPMLLQKKLLEEVGYTDEDRIEELGREDNSYLCRFVFTTTTVPTFTPDEDAAVLGSFEHAQLAGKNLSTIPVALYRHASRIQSLDVSRNLSLDLPMDFVQACTALRELRYANNRAKAAPVAFKEAKDTLTDLDLGSNRLEEVEHIGMEEFERIQTLKLHNNMLVELPMAWAGKLQGLKWLDISSNRLREFPKVVCELMNLTDLDVSFNGMESLPDEIGNLKNLERFVATNNKFVGALPPGFAGLTGLRELDIRFNALTNLDVVASLPMIEVLWASHNQVTQFENGFRRLKVLHLNKNPITKYALTAIPNAVAVGQSLTVLNLASAKLASFPDNLFESLHHLEKLVLDNNHVVSLPPEIGHLKRLTYFSCVNNLLAALPAEIGQLTELRFVDVHNNNLKQLPQEIWNLFALTTLNASSNLLDEFPIPPAPKQEKVGVDGVAPPRKDSSASSRVVGTMAESLRELSLGDNRLTDDVFEQMSLLVELRRLNLSFNDIYEIPTGAIGRLQQLYELHLSGNELTSLPSDDLERMGTLRVLHVNGNKLQTLPAELGKIRRLLVLDVSNNTLKYNIANWPYDWNWNWNLDLKYLNLSGNKRLEIKPSAQSAHIASRERNLSDFNALTKLRCLGLMDVTLVTPSVPDQTEDRRVRTTGSEVANMSYGMADTLGWYEHLSIIDMVVPTFRGKENEVIFGMFDGHHMIQTDSGNKVSKYLQDSFTTTFTLELKKLRDTEGIPFALRRTFLTLNKDLGALVVPPLKEQQDIKPPRHLSASALPTPEDIRSGACATVVYIADKTMYVANVGTAMAVVSKSDGEAHLLTRKHEPGDAAEVERIRATGGYISRTGKVNDALEISRSFGHFEHITAVNAAPQVNEFQLTDNDEFVIVANKELWECMSYQTAVDIARTEREDLMLAAQKLRDFAIAYGAHGKITVMVIGVGDIFLQKKRRTRNASAFKNLPGGLATPDDDFIIGTKKRRGKEGNIEDSTLARLQREVPPPVGNVALVFTDIKNSTLLWETHPIAMRAAIKVHNAVMRRSLRSAGGYEVKTEGDAFMVTFAAVTSAMLWCFKVQTELMAADWPQEILDSEHGREVFDPETGQLLYRGLWVRMGIHHGAPVCEVDPITRRMDYFGPIVNRAARVSSVADGGQITVSSEVANAIHKFEDAETDEEIIMNEVGDEALVHKIKKEISSLKRLGFGLAPLGERKLKGLENPEFIHLIYPKSLAGRLELERKLNPQVAPAPKEELMFQSEQPRHVSPADVRSLGIIALRLEKICGAYFGQKTVGRDEATLKILAATMESKISEDVEDWKLVSYMANFLVRIENCMFNLFVRSLHPAGLSTMGLLPNDIFSMLSAAKEQIAQAAPQLDMDNLSEGMLGSFLAEGSAIDRASATPSSVAYSSDRAASVAFSDQTEFTPSPSVATASRRDSLADFGSAPSPMSYAAPMPLAPPRRGSFMDAMAAAPPVSIVGSRRGSLMALQPDGFAPSTQPTPPPPQPFPTTAGRRQSLFANLGSELQPANGRRGSLLAFSETYSDEPADASELEDNVGPAAAAAAKAAPPKFTTYSGKPYNLGAVVGAPEPEQPPKPNAE</sequence>
<evidence type="ECO:0000259" key="14">
    <source>
        <dbReference type="PROSITE" id="PS50125"/>
    </source>
</evidence>
<evidence type="ECO:0000256" key="8">
    <source>
        <dbReference type="ARBA" id="ARBA00022842"/>
    </source>
</evidence>
<dbReference type="PROSITE" id="PS51450">
    <property type="entry name" value="LRR"/>
    <property type="match status" value="2"/>
</dbReference>
<dbReference type="InterPro" id="IPR055414">
    <property type="entry name" value="LRR_R13L4/SHOC2-like"/>
</dbReference>
<name>A0A0E9NT71_SAICN</name>
<dbReference type="Pfam" id="PF23598">
    <property type="entry name" value="LRR_14"/>
    <property type="match status" value="1"/>
</dbReference>
<evidence type="ECO:0000256" key="4">
    <source>
        <dbReference type="ARBA" id="ARBA00021420"/>
    </source>
</evidence>
<evidence type="ECO:0000256" key="10">
    <source>
        <dbReference type="ARBA" id="ARBA00023239"/>
    </source>
</evidence>
<feature type="compositionally biased region" description="Low complexity" evidence="13">
    <location>
        <begin position="2073"/>
        <end position="2084"/>
    </location>
</feature>
<evidence type="ECO:0000256" key="7">
    <source>
        <dbReference type="ARBA" id="ARBA00022737"/>
    </source>
</evidence>
<dbReference type="CDD" id="cd07302">
    <property type="entry name" value="CHD"/>
    <property type="match status" value="1"/>
</dbReference>
<dbReference type="EMBL" id="BACD03000076">
    <property type="protein sequence ID" value="GAO52615.1"/>
    <property type="molecule type" value="Genomic_DNA"/>
</dbReference>